<reference evidence="1 2" key="1">
    <citation type="submission" date="2017-01" db="EMBL/GenBank/DDBJ databases">
        <title>Novel large sulfur bacteria in the metagenomes of groundwater-fed chemosynthetic microbial mats in the Lake Huron basin.</title>
        <authorList>
            <person name="Sharrar A.M."/>
            <person name="Flood B.E."/>
            <person name="Bailey J.V."/>
            <person name="Jones D.S."/>
            <person name="Biddanda B."/>
            <person name="Ruberg S.A."/>
            <person name="Marcus D.N."/>
            <person name="Dick G.J."/>
        </authorList>
    </citation>
    <scope>NUCLEOTIDE SEQUENCE [LARGE SCALE GENOMIC DNA]</scope>
    <source>
        <strain evidence="1">A8</strain>
    </source>
</reference>
<gene>
    <name evidence="1" type="ORF">BWK73_05805</name>
</gene>
<protein>
    <submittedName>
        <fullName evidence="1">Uncharacterized protein</fullName>
    </submittedName>
</protein>
<proteinExistence type="predicted"/>
<accession>A0A1Y1QWX2</accession>
<comment type="caution">
    <text evidence="1">The sequence shown here is derived from an EMBL/GenBank/DDBJ whole genome shotgun (WGS) entry which is preliminary data.</text>
</comment>
<name>A0A1Y1QWX2_9GAMM</name>
<evidence type="ECO:0000313" key="1">
    <source>
        <dbReference type="EMBL" id="OQX15722.1"/>
    </source>
</evidence>
<dbReference type="Proteomes" id="UP000192491">
    <property type="component" value="Unassembled WGS sequence"/>
</dbReference>
<organism evidence="1 2">
    <name type="scientific">Thiothrix lacustris</name>
    <dbReference type="NCBI Taxonomy" id="525917"/>
    <lineage>
        <taxon>Bacteria</taxon>
        <taxon>Pseudomonadati</taxon>
        <taxon>Pseudomonadota</taxon>
        <taxon>Gammaproteobacteria</taxon>
        <taxon>Thiotrichales</taxon>
        <taxon>Thiotrichaceae</taxon>
        <taxon>Thiothrix</taxon>
    </lineage>
</organism>
<sequence>MIPYFSERKHFLEKAIETAKSLDSQIKTLGIEQPEIKALRLAMEAEAASLGATIEERKATTKRYTSAYVKRAMDDIPREIEALNKQIMGGIKVVSEKREALSKANIPSGEITRLLPDFDLEPLQGRIAELRRELSQWHYFNRTGLPEDLPETANA</sequence>
<evidence type="ECO:0000313" key="2">
    <source>
        <dbReference type="Proteomes" id="UP000192491"/>
    </source>
</evidence>
<dbReference type="EMBL" id="MTEJ01000011">
    <property type="protein sequence ID" value="OQX15722.1"/>
    <property type="molecule type" value="Genomic_DNA"/>
</dbReference>
<dbReference type="AlphaFoldDB" id="A0A1Y1QWX2"/>